<comment type="caution">
    <text evidence="1">The sequence shown here is derived from an EMBL/GenBank/DDBJ whole genome shotgun (WGS) entry which is preliminary data.</text>
</comment>
<dbReference type="RefSeq" id="WP_327618176.1">
    <property type="nucleotide sequence ID" value="NZ_JAYWTM010000007.1"/>
</dbReference>
<protein>
    <submittedName>
        <fullName evidence="1">PAAR domain-containing protein</fullName>
    </submittedName>
</protein>
<dbReference type="CDD" id="cd14744">
    <property type="entry name" value="PAAR_CT_2"/>
    <property type="match status" value="1"/>
</dbReference>
<dbReference type="Pfam" id="PF05488">
    <property type="entry name" value="PAAR_motif"/>
    <property type="match status" value="1"/>
</dbReference>
<name>A0ABU6JR84_9GAMM</name>
<evidence type="ECO:0000313" key="2">
    <source>
        <dbReference type="Proteomes" id="UP001309705"/>
    </source>
</evidence>
<accession>A0ABU6JR84</accession>
<gene>
    <name evidence="1" type="ORF">VSX58_11435</name>
</gene>
<sequence length="127" mass="13127">MSRALACLGDKTTYGRIVSASSSWFEGSKAIALSGDKAWCGKCKGTFPIVGTAEGWGETQLFVATGDRVACGCPGHVVFGSTSQYVQSFSSSTPSPSPAVSAPPYASLSSPITPIHTRVFAKSCLRG</sequence>
<dbReference type="EMBL" id="JAYWTM010000007">
    <property type="protein sequence ID" value="MEC5343203.1"/>
    <property type="molecule type" value="Genomic_DNA"/>
</dbReference>
<dbReference type="InterPro" id="IPR008727">
    <property type="entry name" value="PAAR_motif"/>
</dbReference>
<dbReference type="Proteomes" id="UP001309705">
    <property type="component" value="Unassembled WGS sequence"/>
</dbReference>
<evidence type="ECO:0000313" key="1">
    <source>
        <dbReference type="EMBL" id="MEC5343203.1"/>
    </source>
</evidence>
<organism evidence="1 2">
    <name type="scientific">Brenneria populi</name>
    <dbReference type="NCBI Taxonomy" id="1505588"/>
    <lineage>
        <taxon>Bacteria</taxon>
        <taxon>Pseudomonadati</taxon>
        <taxon>Pseudomonadota</taxon>
        <taxon>Gammaproteobacteria</taxon>
        <taxon>Enterobacterales</taxon>
        <taxon>Pectobacteriaceae</taxon>
        <taxon>Brenneria</taxon>
    </lineage>
</organism>
<keyword evidence="2" id="KW-1185">Reference proteome</keyword>
<proteinExistence type="predicted"/>
<reference evidence="1 2" key="1">
    <citation type="journal article" date="2017" name="Int. J. Syst. Evol. Microbiol.">
        <title>Brenneria populi subsp. brevivirga subsp. nov. isolated from symptomatic bark of Populus x euramericana canker, and description of Brenneria populi subsp. populi subsp. nov.</title>
        <authorList>
            <person name="Zheng M.H."/>
            <person name="Piao C.G."/>
            <person name="Xue H."/>
            <person name="Guo M.W."/>
            <person name="Li Y."/>
        </authorList>
    </citation>
    <scope>NUCLEOTIDE SEQUENCE [LARGE SCALE GENOMIC DNA]</scope>
    <source>
        <strain evidence="1 2">D9-5</strain>
    </source>
</reference>